<comment type="similarity">
    <text evidence="1">Belongs to the membrane fusion protein (MFP) (TC 8.A.1) family.</text>
</comment>
<dbReference type="InterPro" id="IPR058637">
    <property type="entry name" value="YknX-like_C"/>
</dbReference>
<dbReference type="FunFam" id="2.40.30.170:FF:000010">
    <property type="entry name" value="Efflux RND transporter periplasmic adaptor subunit"/>
    <property type="match status" value="1"/>
</dbReference>
<proteinExistence type="inferred from homology"/>
<dbReference type="GO" id="GO:1990281">
    <property type="term" value="C:efflux pump complex"/>
    <property type="evidence" value="ECO:0007669"/>
    <property type="project" value="TreeGrafter"/>
</dbReference>
<dbReference type="Gene3D" id="1.10.287.470">
    <property type="entry name" value="Helix hairpin bin"/>
    <property type="match status" value="1"/>
</dbReference>
<dbReference type="InterPro" id="IPR006143">
    <property type="entry name" value="RND_pump_MFP"/>
</dbReference>
<dbReference type="Pfam" id="PF25989">
    <property type="entry name" value="YknX_C"/>
    <property type="match status" value="1"/>
</dbReference>
<evidence type="ECO:0000313" key="5">
    <source>
        <dbReference type="Proteomes" id="UP000824202"/>
    </source>
</evidence>
<sequence length="352" mass="39794">MNNYLKIAGIVSLGFLFFSCNNNRGNSTTETTTPVWVEDVQFRNIEEYVTTTGTAKASKTVEISSESEGDYYLQTNPRTGRPYRLGDIVEKGEVIIRLENKEYENNVQLESKKLQIEITEKEWEGQKVLYEKGGATEKDVNNAKDSYINAELNLENAYITLEKMNIRAPFRGVIVNLPYYTPGVEVASGNVMVGIMDYSKMYVETQFPENAMEKLAVGQNVHITNYNIKEDTLKGTLTQLSPAINEDTRTFSGYIEISNPDLKLRPGMFAKADVVTVRKDSVLSIPKDIIKNRRGGKLVYTVNRNSAEEKVIQTGISDDEYIEVEKGLEAGDKIVVKGYEWLRNRSKVKVMK</sequence>
<dbReference type="Pfam" id="PF25954">
    <property type="entry name" value="Beta-barrel_RND_2"/>
    <property type="match status" value="1"/>
</dbReference>
<comment type="caution">
    <text evidence="4">The sequence shown here is derived from an EMBL/GenBank/DDBJ whole genome shotgun (WGS) entry which is preliminary data.</text>
</comment>
<dbReference type="Gene3D" id="2.40.420.20">
    <property type="match status" value="1"/>
</dbReference>
<dbReference type="NCBIfam" id="TIGR01730">
    <property type="entry name" value="RND_mfp"/>
    <property type="match status" value="1"/>
</dbReference>
<feature type="domain" description="CusB-like beta-barrel" evidence="2">
    <location>
        <begin position="203"/>
        <end position="274"/>
    </location>
</feature>
<gene>
    <name evidence="4" type="ORF">H9863_00680</name>
</gene>
<feature type="domain" description="YknX-like C-terminal permuted SH3-like" evidence="3">
    <location>
        <begin position="282"/>
        <end position="350"/>
    </location>
</feature>
<reference evidence="4" key="1">
    <citation type="journal article" date="2021" name="PeerJ">
        <title>Extensive microbial diversity within the chicken gut microbiome revealed by metagenomics and culture.</title>
        <authorList>
            <person name="Gilroy R."/>
            <person name="Ravi A."/>
            <person name="Getino M."/>
            <person name="Pursley I."/>
            <person name="Horton D.L."/>
            <person name="Alikhan N.F."/>
            <person name="Baker D."/>
            <person name="Gharbi K."/>
            <person name="Hall N."/>
            <person name="Watson M."/>
            <person name="Adriaenssens E.M."/>
            <person name="Foster-Nyarko E."/>
            <person name="Jarju S."/>
            <person name="Secka A."/>
            <person name="Antonio M."/>
            <person name="Oren A."/>
            <person name="Chaudhuri R.R."/>
            <person name="La Ragione R."/>
            <person name="Hildebrand F."/>
            <person name="Pallen M.J."/>
        </authorList>
    </citation>
    <scope>NUCLEOTIDE SEQUENCE</scope>
    <source>
        <strain evidence="4">23274</strain>
    </source>
</reference>
<dbReference type="PROSITE" id="PS51257">
    <property type="entry name" value="PROKAR_LIPOPROTEIN"/>
    <property type="match status" value="1"/>
</dbReference>
<organism evidence="4 5">
    <name type="scientific">Candidatus Odoribacter faecigallinarum</name>
    <dbReference type="NCBI Taxonomy" id="2838706"/>
    <lineage>
        <taxon>Bacteria</taxon>
        <taxon>Pseudomonadati</taxon>
        <taxon>Bacteroidota</taxon>
        <taxon>Bacteroidia</taxon>
        <taxon>Bacteroidales</taxon>
        <taxon>Odoribacteraceae</taxon>
        <taxon>Odoribacter</taxon>
    </lineage>
</organism>
<dbReference type="AlphaFoldDB" id="A0A9D2AAL1"/>
<dbReference type="SUPFAM" id="SSF111369">
    <property type="entry name" value="HlyD-like secretion proteins"/>
    <property type="match status" value="1"/>
</dbReference>
<evidence type="ECO:0000256" key="1">
    <source>
        <dbReference type="ARBA" id="ARBA00009477"/>
    </source>
</evidence>
<accession>A0A9D2AAL1</accession>
<evidence type="ECO:0000313" key="4">
    <source>
        <dbReference type="EMBL" id="HIX02619.1"/>
    </source>
</evidence>
<name>A0A9D2AAL1_9BACT</name>
<dbReference type="InterPro" id="IPR058792">
    <property type="entry name" value="Beta-barrel_RND_2"/>
</dbReference>
<dbReference type="Gene3D" id="2.40.50.100">
    <property type="match status" value="1"/>
</dbReference>
<reference evidence="4" key="2">
    <citation type="submission" date="2021-04" db="EMBL/GenBank/DDBJ databases">
        <authorList>
            <person name="Gilroy R."/>
        </authorList>
    </citation>
    <scope>NUCLEOTIDE SEQUENCE</scope>
    <source>
        <strain evidence="4">23274</strain>
    </source>
</reference>
<dbReference type="EMBL" id="DXFT01000014">
    <property type="protein sequence ID" value="HIX02619.1"/>
    <property type="molecule type" value="Genomic_DNA"/>
</dbReference>
<evidence type="ECO:0000259" key="2">
    <source>
        <dbReference type="Pfam" id="PF25954"/>
    </source>
</evidence>
<protein>
    <submittedName>
        <fullName evidence="4">Efflux RND transporter periplasmic adaptor subunit</fullName>
    </submittedName>
</protein>
<dbReference type="GO" id="GO:0015562">
    <property type="term" value="F:efflux transmembrane transporter activity"/>
    <property type="evidence" value="ECO:0007669"/>
    <property type="project" value="TreeGrafter"/>
</dbReference>
<dbReference type="PANTHER" id="PTHR30469">
    <property type="entry name" value="MULTIDRUG RESISTANCE PROTEIN MDTA"/>
    <property type="match status" value="1"/>
</dbReference>
<dbReference type="Proteomes" id="UP000824202">
    <property type="component" value="Unassembled WGS sequence"/>
</dbReference>
<dbReference type="Gene3D" id="2.40.30.170">
    <property type="match status" value="1"/>
</dbReference>
<evidence type="ECO:0000259" key="3">
    <source>
        <dbReference type="Pfam" id="PF25989"/>
    </source>
</evidence>
<dbReference type="PANTHER" id="PTHR30469:SF33">
    <property type="entry name" value="SLR1207 PROTEIN"/>
    <property type="match status" value="1"/>
</dbReference>